<gene>
    <name evidence="1" type="ORF">LTS18_012211</name>
</gene>
<evidence type="ECO:0000313" key="2">
    <source>
        <dbReference type="Proteomes" id="UP001186974"/>
    </source>
</evidence>
<protein>
    <submittedName>
        <fullName evidence="1">Uncharacterized protein</fullName>
    </submittedName>
</protein>
<keyword evidence="2" id="KW-1185">Reference proteome</keyword>
<name>A0ACC3DWC3_9PEZI</name>
<comment type="caution">
    <text evidence="1">The sequence shown here is derived from an EMBL/GenBank/DDBJ whole genome shotgun (WGS) entry which is preliminary data.</text>
</comment>
<reference evidence="1" key="1">
    <citation type="submission" date="2024-09" db="EMBL/GenBank/DDBJ databases">
        <title>Black Yeasts Isolated from many extreme environments.</title>
        <authorList>
            <person name="Coleine C."/>
            <person name="Stajich J.E."/>
            <person name="Selbmann L."/>
        </authorList>
    </citation>
    <scope>NUCLEOTIDE SEQUENCE</scope>
    <source>
        <strain evidence="1">CCFEE 5737</strain>
    </source>
</reference>
<proteinExistence type="predicted"/>
<accession>A0ACC3DWC3</accession>
<dbReference type="EMBL" id="JAWDJW010000362">
    <property type="protein sequence ID" value="KAK3080887.1"/>
    <property type="molecule type" value="Genomic_DNA"/>
</dbReference>
<dbReference type="Proteomes" id="UP001186974">
    <property type="component" value="Unassembled WGS sequence"/>
</dbReference>
<evidence type="ECO:0000313" key="1">
    <source>
        <dbReference type="EMBL" id="KAK3080887.1"/>
    </source>
</evidence>
<organism evidence="1 2">
    <name type="scientific">Coniosporium uncinatum</name>
    <dbReference type="NCBI Taxonomy" id="93489"/>
    <lineage>
        <taxon>Eukaryota</taxon>
        <taxon>Fungi</taxon>
        <taxon>Dikarya</taxon>
        <taxon>Ascomycota</taxon>
        <taxon>Pezizomycotina</taxon>
        <taxon>Dothideomycetes</taxon>
        <taxon>Dothideomycetes incertae sedis</taxon>
        <taxon>Coniosporium</taxon>
    </lineage>
</organism>
<sequence length="229" mass="24546">MVRIKNRYLLVHILYPLNTTTTTTATTSVSSPANDPLLSHTPSPAFLTPQLLLRHIRSHLSLLFGDYGAGVVGGSLALKYFSAATSTAILRVARQHYRMVWAAVSWIARLPKGVVAGEGECVVRVVRVSGSIRSCKEECVRRAKEEILRVRRVSGVGGRKRGDVGVGAVGVVGGVGDREVEGGEEDAGVKVARGNGDEVMEMDGGEVDVGIEDEDEDEEDGEEDDDEEG</sequence>